<dbReference type="GO" id="GO:0003700">
    <property type="term" value="F:DNA-binding transcription factor activity"/>
    <property type="evidence" value="ECO:0007669"/>
    <property type="project" value="InterPro"/>
</dbReference>
<evidence type="ECO:0000256" key="1">
    <source>
        <dbReference type="ARBA" id="ARBA00023125"/>
    </source>
</evidence>
<dbReference type="Gene3D" id="6.10.250.360">
    <property type="match status" value="1"/>
</dbReference>
<dbReference type="CDD" id="cd01106">
    <property type="entry name" value="HTH_TipAL-Mta"/>
    <property type="match status" value="1"/>
</dbReference>
<dbReference type="InterPro" id="IPR000551">
    <property type="entry name" value="MerR-type_HTH_dom"/>
</dbReference>
<dbReference type="PANTHER" id="PTHR30204:SF96">
    <property type="entry name" value="CHROMOSOME-ANCHORING PROTEIN RACA"/>
    <property type="match status" value="1"/>
</dbReference>
<dbReference type="GO" id="GO:0003677">
    <property type="term" value="F:DNA binding"/>
    <property type="evidence" value="ECO:0007669"/>
    <property type="project" value="UniProtKB-KW"/>
</dbReference>
<protein>
    <recommendedName>
        <fullName evidence="3">HTH merR-type domain-containing protein</fullName>
    </recommendedName>
</protein>
<dbReference type="RefSeq" id="WP_072579957.1">
    <property type="nucleotide sequence ID" value="NZ_CP016020.1"/>
</dbReference>
<evidence type="ECO:0000313" key="4">
    <source>
        <dbReference type="EMBL" id="APH05163.1"/>
    </source>
</evidence>
<keyword evidence="5" id="KW-1185">Reference proteome</keyword>
<dbReference type="SUPFAM" id="SSF46955">
    <property type="entry name" value="Putative DNA-binding domain"/>
    <property type="match status" value="1"/>
</dbReference>
<sequence>MDPHLYSIGEFSKMTMTTIRTLHYYDEVGILTPTFVNEKGRRFYSEEALITLQKIISLKFLGFSLEDIKKLIRTQNWDLKLSLEEQLKQMKEKKAQIEKMITTLDHAIYLMKDNKEINSSIFVTLIHTLQNEEAQKNWFQTIFKEEQVTKMFSHSDKKQKDIEKAFLELTTEFKRFYRVNPQSDEVQNLITKYVQLTEEVTGMELSELVKEIPDEVEEDPWLFPSPFSKEEETWVSEAFDIYLKKKGVKQNGSFTGKK</sequence>
<dbReference type="KEGG" id="bwh:A9C19_10610"/>
<gene>
    <name evidence="4" type="ORF">A9C19_10610</name>
</gene>
<keyword evidence="1" id="KW-0238">DNA-binding</keyword>
<proteinExistence type="predicted"/>
<dbReference type="InterPro" id="IPR047057">
    <property type="entry name" value="MerR_fam"/>
</dbReference>
<feature type="domain" description="HTH merR-type" evidence="3">
    <location>
        <begin position="5"/>
        <end position="74"/>
    </location>
</feature>
<dbReference type="STRING" id="1547283.A9C19_10610"/>
<keyword evidence="2" id="KW-0175">Coiled coil</keyword>
<dbReference type="InterPro" id="IPR009061">
    <property type="entry name" value="DNA-bd_dom_put_sf"/>
</dbReference>
<evidence type="ECO:0000313" key="5">
    <source>
        <dbReference type="Proteomes" id="UP000181936"/>
    </source>
</evidence>
<dbReference type="PANTHER" id="PTHR30204">
    <property type="entry name" value="REDOX-CYCLING DRUG-SENSING TRANSCRIPTIONAL ACTIVATOR SOXR"/>
    <property type="match status" value="1"/>
</dbReference>
<evidence type="ECO:0000259" key="3">
    <source>
        <dbReference type="PROSITE" id="PS50937"/>
    </source>
</evidence>
<dbReference type="AlphaFoldDB" id="A0A1L3MS52"/>
<organism evidence="4 5">
    <name type="scientific">Bacillus weihaiensis</name>
    <dbReference type="NCBI Taxonomy" id="1547283"/>
    <lineage>
        <taxon>Bacteria</taxon>
        <taxon>Bacillati</taxon>
        <taxon>Bacillota</taxon>
        <taxon>Bacilli</taxon>
        <taxon>Bacillales</taxon>
        <taxon>Bacillaceae</taxon>
        <taxon>Bacillus</taxon>
    </lineage>
</organism>
<evidence type="ECO:0000256" key="2">
    <source>
        <dbReference type="SAM" id="Coils"/>
    </source>
</evidence>
<dbReference type="OrthoDB" id="1894615at2"/>
<dbReference type="PROSITE" id="PS50937">
    <property type="entry name" value="HTH_MERR_2"/>
    <property type="match status" value="1"/>
</dbReference>
<reference evidence="4 5" key="1">
    <citation type="journal article" date="2016" name="Sci. Rep.">
        <title>Complete genome sequence and transcriptomic analysis of a novel marine strain Bacillus weihaiensis reveals the mechanism of brown algae degradation.</title>
        <authorList>
            <person name="Zhu Y."/>
            <person name="Chen P."/>
            <person name="Bao Y."/>
            <person name="Men Y."/>
            <person name="Zeng Y."/>
            <person name="Yang J."/>
            <person name="Sun J."/>
            <person name="Sun Y."/>
        </authorList>
    </citation>
    <scope>NUCLEOTIDE SEQUENCE [LARGE SCALE GENOMIC DNA]</scope>
    <source>
        <strain evidence="4 5">Alg07</strain>
    </source>
</reference>
<accession>A0A1L3MS52</accession>
<dbReference type="EMBL" id="CP016020">
    <property type="protein sequence ID" value="APH05163.1"/>
    <property type="molecule type" value="Genomic_DNA"/>
</dbReference>
<dbReference type="SMART" id="SM00422">
    <property type="entry name" value="HTH_MERR"/>
    <property type="match status" value="1"/>
</dbReference>
<feature type="coiled-coil region" evidence="2">
    <location>
        <begin position="80"/>
        <end position="107"/>
    </location>
</feature>
<dbReference type="Pfam" id="PF13411">
    <property type="entry name" value="MerR_1"/>
    <property type="match status" value="1"/>
</dbReference>
<dbReference type="Proteomes" id="UP000181936">
    <property type="component" value="Chromosome"/>
</dbReference>
<dbReference type="Gene3D" id="1.10.1660.10">
    <property type="match status" value="1"/>
</dbReference>
<name>A0A1L3MS52_9BACI</name>